<dbReference type="AlphaFoldDB" id="A0A939GH96"/>
<protein>
    <recommendedName>
        <fullName evidence="4">Glycine zipper family protein</fullName>
    </recommendedName>
</protein>
<sequence length="203" mass="21609">MKPVTFLALTLWFPSNCLAQVQVQDGVVDFTTLKQYVTNLRLIGQTKSASGILFNTTDSTVVLAPIRGLKLKLKALISQHGGTLPPVDSLTEVLSLQTVRYNTVRSLSLHRRGAGVKGLLMGTGVGALVGVVQGSDPPGWFSFSAGDKAVLFGIIGGLAGLISGALSVDTVNAKRQSVSKEMQGRLRKYAIVDQLRKANVYTP</sequence>
<dbReference type="EMBL" id="JAFMYV010000004">
    <property type="protein sequence ID" value="MBO0936765.1"/>
    <property type="molecule type" value="Genomic_DNA"/>
</dbReference>
<name>A0A939GH96_9BACT</name>
<reference evidence="2" key="1">
    <citation type="submission" date="2021-03" db="EMBL/GenBank/DDBJ databases">
        <title>Fibrella sp. HMF5335 genome sequencing and assembly.</title>
        <authorList>
            <person name="Kang H."/>
            <person name="Kim H."/>
            <person name="Bae S."/>
            <person name="Joh K."/>
        </authorList>
    </citation>
    <scope>NUCLEOTIDE SEQUENCE</scope>
    <source>
        <strain evidence="2">HMF5335</strain>
    </source>
</reference>
<keyword evidence="1" id="KW-0732">Signal</keyword>
<keyword evidence="3" id="KW-1185">Reference proteome</keyword>
<evidence type="ECO:0008006" key="4">
    <source>
        <dbReference type="Google" id="ProtNLM"/>
    </source>
</evidence>
<evidence type="ECO:0000313" key="2">
    <source>
        <dbReference type="EMBL" id="MBO0936765.1"/>
    </source>
</evidence>
<organism evidence="2 3">
    <name type="scientific">Fibrella rubiginis</name>
    <dbReference type="NCBI Taxonomy" id="2817060"/>
    <lineage>
        <taxon>Bacteria</taxon>
        <taxon>Pseudomonadati</taxon>
        <taxon>Bacteroidota</taxon>
        <taxon>Cytophagia</taxon>
        <taxon>Cytophagales</taxon>
        <taxon>Spirosomataceae</taxon>
        <taxon>Fibrella</taxon>
    </lineage>
</organism>
<evidence type="ECO:0000313" key="3">
    <source>
        <dbReference type="Proteomes" id="UP000664034"/>
    </source>
</evidence>
<evidence type="ECO:0000256" key="1">
    <source>
        <dbReference type="SAM" id="SignalP"/>
    </source>
</evidence>
<comment type="caution">
    <text evidence="2">The sequence shown here is derived from an EMBL/GenBank/DDBJ whole genome shotgun (WGS) entry which is preliminary data.</text>
</comment>
<feature type="signal peptide" evidence="1">
    <location>
        <begin position="1"/>
        <end position="19"/>
    </location>
</feature>
<feature type="chain" id="PRO_5037325722" description="Glycine zipper family protein" evidence="1">
    <location>
        <begin position="20"/>
        <end position="203"/>
    </location>
</feature>
<dbReference type="RefSeq" id="WP_207364328.1">
    <property type="nucleotide sequence ID" value="NZ_JAFMYV010000004.1"/>
</dbReference>
<gene>
    <name evidence="2" type="ORF">J2I47_09445</name>
</gene>
<accession>A0A939GH96</accession>
<dbReference type="Proteomes" id="UP000664034">
    <property type="component" value="Unassembled WGS sequence"/>
</dbReference>
<proteinExistence type="predicted"/>